<dbReference type="AlphaFoldDB" id="A0AAE0ZPD4"/>
<keyword evidence="2" id="KW-1185">Reference proteome</keyword>
<sequence length="116" mass="13070">MFEPHGRCASSGSFMDFMALHFIYCRIRGSEWKNQKALFGQSWVDILYNASCVILVQSHDGCSASIQTVRKAAAIVWYTQLFRICKNGNNIMVVRGTEDSAQPIKLTSTGLRQVDF</sequence>
<accession>A0AAE0ZPD4</accession>
<dbReference type="Proteomes" id="UP001283361">
    <property type="component" value="Unassembled WGS sequence"/>
</dbReference>
<gene>
    <name evidence="1" type="ORF">RRG08_016227</name>
</gene>
<protein>
    <submittedName>
        <fullName evidence="1">Uncharacterized protein</fullName>
    </submittedName>
</protein>
<evidence type="ECO:0000313" key="1">
    <source>
        <dbReference type="EMBL" id="KAK3773124.1"/>
    </source>
</evidence>
<dbReference type="EMBL" id="JAWDGP010003560">
    <property type="protein sequence ID" value="KAK3773124.1"/>
    <property type="molecule type" value="Genomic_DNA"/>
</dbReference>
<organism evidence="1 2">
    <name type="scientific">Elysia crispata</name>
    <name type="common">lettuce slug</name>
    <dbReference type="NCBI Taxonomy" id="231223"/>
    <lineage>
        <taxon>Eukaryota</taxon>
        <taxon>Metazoa</taxon>
        <taxon>Spiralia</taxon>
        <taxon>Lophotrochozoa</taxon>
        <taxon>Mollusca</taxon>
        <taxon>Gastropoda</taxon>
        <taxon>Heterobranchia</taxon>
        <taxon>Euthyneura</taxon>
        <taxon>Panpulmonata</taxon>
        <taxon>Sacoglossa</taxon>
        <taxon>Placobranchoidea</taxon>
        <taxon>Plakobranchidae</taxon>
        <taxon>Elysia</taxon>
    </lineage>
</organism>
<reference evidence="1" key="1">
    <citation type="journal article" date="2023" name="G3 (Bethesda)">
        <title>A reference genome for the long-term kleptoplast-retaining sea slug Elysia crispata morphotype clarki.</title>
        <authorList>
            <person name="Eastman K.E."/>
            <person name="Pendleton A.L."/>
            <person name="Shaikh M.A."/>
            <person name="Suttiyut T."/>
            <person name="Ogas R."/>
            <person name="Tomko P."/>
            <person name="Gavelis G."/>
            <person name="Widhalm J.R."/>
            <person name="Wisecaver J.H."/>
        </authorList>
    </citation>
    <scope>NUCLEOTIDE SEQUENCE</scope>
    <source>
        <strain evidence="1">ECLA1</strain>
    </source>
</reference>
<name>A0AAE0ZPD4_9GAST</name>
<proteinExistence type="predicted"/>
<evidence type="ECO:0000313" key="2">
    <source>
        <dbReference type="Proteomes" id="UP001283361"/>
    </source>
</evidence>
<comment type="caution">
    <text evidence="1">The sequence shown here is derived from an EMBL/GenBank/DDBJ whole genome shotgun (WGS) entry which is preliminary data.</text>
</comment>